<feature type="region of interest" description="Disordered" evidence="4">
    <location>
        <begin position="77"/>
        <end position="111"/>
    </location>
</feature>
<dbReference type="Pfam" id="PF00828">
    <property type="entry name" value="Ribosomal_L27A"/>
    <property type="match status" value="1"/>
</dbReference>
<dbReference type="EMBL" id="JADGJQ010000102">
    <property type="protein sequence ID" value="KAJ3169983.1"/>
    <property type="molecule type" value="Genomic_DNA"/>
</dbReference>
<dbReference type="InterPro" id="IPR005749">
    <property type="entry name" value="Ribosomal_uL15_bac-type"/>
</dbReference>
<dbReference type="AlphaFoldDB" id="A0AAD5XIN9"/>
<keyword evidence="3" id="KW-0687">Ribonucleoprotein</keyword>
<keyword evidence="7" id="KW-1185">Reference proteome</keyword>
<dbReference type="GO" id="GO:0006412">
    <property type="term" value="P:translation"/>
    <property type="evidence" value="ECO:0007669"/>
    <property type="project" value="InterPro"/>
</dbReference>
<evidence type="ECO:0000313" key="7">
    <source>
        <dbReference type="Proteomes" id="UP001212152"/>
    </source>
</evidence>
<evidence type="ECO:0000259" key="5">
    <source>
        <dbReference type="Pfam" id="PF00828"/>
    </source>
</evidence>
<name>A0AAD5XIN9_9FUNG</name>
<dbReference type="HAMAP" id="MF_01341">
    <property type="entry name" value="Ribosomal_uL15"/>
    <property type="match status" value="1"/>
</dbReference>
<dbReference type="InterPro" id="IPR036227">
    <property type="entry name" value="Ribosomal_uL15/eL18_sf"/>
</dbReference>
<dbReference type="InterPro" id="IPR021131">
    <property type="entry name" value="Ribosomal_uL15/eL18"/>
</dbReference>
<dbReference type="PANTHER" id="PTHR12934">
    <property type="entry name" value="50S RIBOSOMAL PROTEIN L15"/>
    <property type="match status" value="1"/>
</dbReference>
<comment type="similarity">
    <text evidence="1">Belongs to the universal ribosomal protein uL15 family.</text>
</comment>
<dbReference type="SUPFAM" id="SSF52080">
    <property type="entry name" value="Ribosomal proteins L15p and L18e"/>
    <property type="match status" value="1"/>
</dbReference>
<evidence type="ECO:0000256" key="3">
    <source>
        <dbReference type="ARBA" id="ARBA00023274"/>
    </source>
</evidence>
<comment type="caution">
    <text evidence="6">The sequence shown here is derived from an EMBL/GenBank/DDBJ whole genome shotgun (WGS) entry which is preliminary data.</text>
</comment>
<keyword evidence="2" id="KW-0689">Ribosomal protein</keyword>
<dbReference type="PANTHER" id="PTHR12934:SF11">
    <property type="entry name" value="LARGE RIBOSOMAL SUBUNIT PROTEIN UL15M"/>
    <property type="match status" value="1"/>
</dbReference>
<feature type="domain" description="Large ribosomal subunit protein uL15/eL18" evidence="5">
    <location>
        <begin position="134"/>
        <end position="206"/>
    </location>
</feature>
<evidence type="ECO:0000256" key="1">
    <source>
        <dbReference type="ARBA" id="ARBA00007320"/>
    </source>
</evidence>
<dbReference type="InterPro" id="IPR030878">
    <property type="entry name" value="Ribosomal_uL15"/>
</dbReference>
<evidence type="ECO:0000256" key="4">
    <source>
        <dbReference type="SAM" id="MobiDB-lite"/>
    </source>
</evidence>
<reference evidence="6" key="1">
    <citation type="submission" date="2020-05" db="EMBL/GenBank/DDBJ databases">
        <title>Phylogenomic resolution of chytrid fungi.</title>
        <authorList>
            <person name="Stajich J.E."/>
            <person name="Amses K."/>
            <person name="Simmons R."/>
            <person name="Seto K."/>
            <person name="Myers J."/>
            <person name="Bonds A."/>
            <person name="Quandt C.A."/>
            <person name="Barry K."/>
            <person name="Liu P."/>
            <person name="Grigoriev I."/>
            <person name="Longcore J.E."/>
            <person name="James T.Y."/>
        </authorList>
    </citation>
    <scope>NUCLEOTIDE SEQUENCE</scope>
    <source>
        <strain evidence="6">JEL0379</strain>
    </source>
</reference>
<gene>
    <name evidence="6" type="primary">MRPL15</name>
    <name evidence="6" type="ORF">HDU87_000505</name>
</gene>
<accession>A0AAD5XIN9</accession>
<dbReference type="Proteomes" id="UP001212152">
    <property type="component" value="Unassembled WGS sequence"/>
</dbReference>
<proteinExistence type="inferred from homology"/>
<dbReference type="Gene3D" id="3.100.10.10">
    <property type="match status" value="1"/>
</dbReference>
<dbReference type="NCBIfam" id="TIGR01071">
    <property type="entry name" value="rplO_bact"/>
    <property type="match status" value="1"/>
</dbReference>
<dbReference type="GO" id="GO:0005762">
    <property type="term" value="C:mitochondrial large ribosomal subunit"/>
    <property type="evidence" value="ECO:0007669"/>
    <property type="project" value="TreeGrafter"/>
</dbReference>
<evidence type="ECO:0000256" key="2">
    <source>
        <dbReference type="ARBA" id="ARBA00022980"/>
    </source>
</evidence>
<protein>
    <submittedName>
        <fullName evidence="6">YmL15</fullName>
    </submittedName>
</protein>
<dbReference type="GO" id="GO:0003735">
    <property type="term" value="F:structural constituent of ribosome"/>
    <property type="evidence" value="ECO:0007669"/>
    <property type="project" value="InterPro"/>
</dbReference>
<sequence length="282" mass="30765">MVFGLCQRLSLCSIRATVPRHAAASFRHTAVTSAFHPVRSATASFHGVVRKPTEFVHAGNVKDNNGARRKRKIIGRGEAGKGKTAGRGQKGYNARQNRTGPTPGFEGGQTGLIKAIPHIGRRGFTKPRYARLYLDTLQHYVETGKLDASKTITIRELVEAKAVGKIKDGVVLLGKGGEFFKTKVNIEVTRATQPAIKLVEEQGGTVQAVYHGKEALKAILRPDRWAIQPKNPMPTRPADIARYTDSLRRGYLADEAAVLDKRQLVKELLTKSRPSAVPSTAA</sequence>
<evidence type="ECO:0000313" key="6">
    <source>
        <dbReference type="EMBL" id="KAJ3169983.1"/>
    </source>
</evidence>
<organism evidence="6 7">
    <name type="scientific">Geranomyces variabilis</name>
    <dbReference type="NCBI Taxonomy" id="109894"/>
    <lineage>
        <taxon>Eukaryota</taxon>
        <taxon>Fungi</taxon>
        <taxon>Fungi incertae sedis</taxon>
        <taxon>Chytridiomycota</taxon>
        <taxon>Chytridiomycota incertae sedis</taxon>
        <taxon>Chytridiomycetes</taxon>
        <taxon>Spizellomycetales</taxon>
        <taxon>Powellomycetaceae</taxon>
        <taxon>Geranomyces</taxon>
    </lineage>
</organism>